<evidence type="ECO:0000313" key="2">
    <source>
        <dbReference type="EMBL" id="VAX02968.1"/>
    </source>
</evidence>
<name>A0A3B1AUJ8_9ZZZZ</name>
<dbReference type="EMBL" id="UOFV01000361">
    <property type="protein sequence ID" value="VAX02968.1"/>
    <property type="molecule type" value="Genomic_DNA"/>
</dbReference>
<sequence>SQHPKQKPEQTDASHEDSGHTNAYERMRERTLQLLDENTRDLVPNLVDALESAKEQAIHLGELTKDEAELISAYLRRDLHDAGEYIKQQRGELADWLRFDVEQIERKIWDSLSLLVDKTTIELEQLKARANRLGEWHTGEITGPGTLVCSACGKQLHFHKTGHIPPCPKCHATVYKRSSD</sequence>
<dbReference type="InterPro" id="IPR009912">
    <property type="entry name" value="DUF1451"/>
</dbReference>
<organism evidence="2">
    <name type="scientific">hydrothermal vent metagenome</name>
    <dbReference type="NCBI Taxonomy" id="652676"/>
    <lineage>
        <taxon>unclassified sequences</taxon>
        <taxon>metagenomes</taxon>
        <taxon>ecological metagenomes</taxon>
    </lineage>
</organism>
<dbReference type="Pfam" id="PF07295">
    <property type="entry name" value="DUF1451"/>
    <property type="match status" value="1"/>
</dbReference>
<protein>
    <submittedName>
        <fullName evidence="2">Uncharacterized protein</fullName>
    </submittedName>
</protein>
<proteinExistence type="predicted"/>
<gene>
    <name evidence="2" type="ORF">MNBD_GAMMA19-1981</name>
</gene>
<feature type="region of interest" description="Disordered" evidence="1">
    <location>
        <begin position="1"/>
        <end position="26"/>
    </location>
</feature>
<evidence type="ECO:0000256" key="1">
    <source>
        <dbReference type="SAM" id="MobiDB-lite"/>
    </source>
</evidence>
<accession>A0A3B1AUJ8</accession>
<reference evidence="2" key="1">
    <citation type="submission" date="2018-06" db="EMBL/GenBank/DDBJ databases">
        <authorList>
            <person name="Zhirakovskaya E."/>
        </authorList>
    </citation>
    <scope>NUCLEOTIDE SEQUENCE</scope>
</reference>
<feature type="non-terminal residue" evidence="2">
    <location>
        <position position="1"/>
    </location>
</feature>
<dbReference type="AlphaFoldDB" id="A0A3B1AUJ8"/>